<evidence type="ECO:0000256" key="3">
    <source>
        <dbReference type="ARBA" id="ARBA00023004"/>
    </source>
</evidence>
<evidence type="ECO:0000256" key="1">
    <source>
        <dbReference type="ARBA" id="ARBA00010617"/>
    </source>
</evidence>
<keyword evidence="5" id="KW-0560">Oxidoreductase</keyword>
<sequence length="582" mass="65072">MAMADLPLHLLFIPLLLIAIPLLYFRRRSTRGLRLPPSPWALPVIGHIHHLAVAGALPHCAMRDLARRLGPLMLLRLGELPVLIASSADAARDIMRTNDLTFATRPIGPMAKVLLGEDSYGIVFAPYGDGWRQLRRICTMELFSARRVRSFRAVREEEVRRLLRSVAASAASASASPVNLSEMISAYVADASVRAIIGSRFRDRETFLRLLERRLKNVPAQSLPELFPSSRLAMLISSTPRLLRSQREEMMAFIDTIIQEHQENRAAGDDEDLLDVLLRIQREDELDPPLTTENIKSVIIDIFGASSETSATTLQWIMAELMRNPSVMRKAQDEVRHVLAGLEIVTEDNLSGLRYLPLVIKEALRLHPPAPLLIPRESRSPCRVLGFDVPAGVMVLVNAWAIGRDPSSWEAPEEFMPERFENSDVDFKGTDFEFIPFGAGRRMCPGIGFGLANMDLALACLLYHFDWELPDGMEPGELDMTEKLGITTRRLSDLLLVPTVRVPPFSVDFKGTDFEFIQFGAGRWMCPGIGFGLANMDLTLASLLLCHFDWALPDMTEALGITTRRLSRLVLVPSVRVPLRGE</sequence>
<dbReference type="Gene3D" id="1.10.630.10">
    <property type="entry name" value="Cytochrome P450"/>
    <property type="match status" value="2"/>
</dbReference>
<dbReference type="PANTHER" id="PTHR47955">
    <property type="entry name" value="CYTOCHROME P450 FAMILY 71 PROTEIN"/>
    <property type="match status" value="1"/>
</dbReference>
<comment type="similarity">
    <text evidence="1 5">Belongs to the cytochrome P450 family.</text>
</comment>
<dbReference type="PRINTS" id="PR00463">
    <property type="entry name" value="EP450I"/>
</dbReference>
<dbReference type="GO" id="GO:0020037">
    <property type="term" value="F:heme binding"/>
    <property type="evidence" value="ECO:0007669"/>
    <property type="project" value="InterPro"/>
</dbReference>
<keyword evidence="4 5" id="KW-0349">Heme</keyword>
<dbReference type="STRING" id="888268.A0A1E5VXQ0"/>
<dbReference type="AlphaFoldDB" id="A0A1E5VXQ0"/>
<feature type="binding site" description="axial binding residue" evidence="4">
    <location>
        <position position="444"/>
    </location>
    <ligand>
        <name>heme</name>
        <dbReference type="ChEBI" id="CHEBI:30413"/>
    </ligand>
    <ligandPart>
        <name>Fe</name>
        <dbReference type="ChEBI" id="CHEBI:18248"/>
    </ligandPart>
</feature>
<name>A0A1E5VXQ0_9POAL</name>
<keyword evidence="2 4" id="KW-0479">Metal-binding</keyword>
<dbReference type="Proteomes" id="UP000095767">
    <property type="component" value="Unassembled WGS sequence"/>
</dbReference>
<dbReference type="InterPro" id="IPR036396">
    <property type="entry name" value="Cyt_P450_sf"/>
</dbReference>
<dbReference type="GO" id="GO:0005506">
    <property type="term" value="F:iron ion binding"/>
    <property type="evidence" value="ECO:0007669"/>
    <property type="project" value="InterPro"/>
</dbReference>
<comment type="caution">
    <text evidence="7">The sequence shown here is derived from an EMBL/GenBank/DDBJ whole genome shotgun (WGS) entry which is preliminary data.</text>
</comment>
<proteinExistence type="inferred from homology"/>
<evidence type="ECO:0000313" key="8">
    <source>
        <dbReference type="Proteomes" id="UP000095767"/>
    </source>
</evidence>
<dbReference type="PANTHER" id="PTHR47955:SF21">
    <property type="entry name" value="OS06G0642300 PROTEIN"/>
    <property type="match status" value="1"/>
</dbReference>
<dbReference type="InterPro" id="IPR002401">
    <property type="entry name" value="Cyt_P450_E_grp-I"/>
</dbReference>
<gene>
    <name evidence="7" type="ORF">BAE44_0009095</name>
</gene>
<dbReference type="Pfam" id="PF00067">
    <property type="entry name" value="p450"/>
    <property type="match status" value="1"/>
</dbReference>
<dbReference type="SUPFAM" id="SSF48264">
    <property type="entry name" value="Cytochrome P450"/>
    <property type="match status" value="2"/>
</dbReference>
<keyword evidence="6" id="KW-0472">Membrane</keyword>
<evidence type="ECO:0000313" key="7">
    <source>
        <dbReference type="EMBL" id="OEL29881.1"/>
    </source>
</evidence>
<dbReference type="InterPro" id="IPR017972">
    <property type="entry name" value="Cyt_P450_CS"/>
</dbReference>
<evidence type="ECO:0000256" key="6">
    <source>
        <dbReference type="SAM" id="Phobius"/>
    </source>
</evidence>
<reference evidence="7 8" key="1">
    <citation type="submission" date="2016-09" db="EMBL/GenBank/DDBJ databases">
        <title>The draft genome of Dichanthelium oligosanthes: A C3 panicoid grass species.</title>
        <authorList>
            <person name="Studer A.J."/>
            <person name="Schnable J.C."/>
            <person name="Brutnell T.P."/>
        </authorList>
    </citation>
    <scope>NUCLEOTIDE SEQUENCE [LARGE SCALE GENOMIC DNA]</scope>
    <source>
        <strain evidence="8">cv. Kellogg 1175</strain>
        <tissue evidence="7">Leaf</tissue>
    </source>
</reference>
<keyword evidence="8" id="KW-1185">Reference proteome</keyword>
<keyword evidence="3 4" id="KW-0408">Iron</keyword>
<dbReference type="EMBL" id="LWDX02026756">
    <property type="protein sequence ID" value="OEL29881.1"/>
    <property type="molecule type" value="Genomic_DNA"/>
</dbReference>
<evidence type="ECO:0000256" key="2">
    <source>
        <dbReference type="ARBA" id="ARBA00022723"/>
    </source>
</evidence>
<dbReference type="OrthoDB" id="1470350at2759"/>
<dbReference type="FunFam" id="1.10.630.10:FF:000064">
    <property type="entry name" value="Cytochrome P450 monooxygenase"/>
    <property type="match status" value="1"/>
</dbReference>
<dbReference type="InterPro" id="IPR001128">
    <property type="entry name" value="Cyt_P450"/>
</dbReference>
<dbReference type="PRINTS" id="PR00385">
    <property type="entry name" value="P450"/>
</dbReference>
<evidence type="ECO:0000256" key="5">
    <source>
        <dbReference type="RuleBase" id="RU000461"/>
    </source>
</evidence>
<keyword evidence="6" id="KW-0812">Transmembrane</keyword>
<keyword evidence="6" id="KW-1133">Transmembrane helix</keyword>
<feature type="transmembrane region" description="Helical" evidence="6">
    <location>
        <begin position="6"/>
        <end position="25"/>
    </location>
</feature>
<evidence type="ECO:0000256" key="4">
    <source>
        <dbReference type="PIRSR" id="PIRSR602401-1"/>
    </source>
</evidence>
<dbReference type="PROSITE" id="PS00086">
    <property type="entry name" value="CYTOCHROME_P450"/>
    <property type="match status" value="1"/>
</dbReference>
<protein>
    <submittedName>
        <fullName evidence="7">Premnaspirodiene oxygenase</fullName>
    </submittedName>
</protein>
<keyword evidence="5" id="KW-0503">Monooxygenase</keyword>
<comment type="cofactor">
    <cofactor evidence="4">
        <name>heme</name>
        <dbReference type="ChEBI" id="CHEBI:30413"/>
    </cofactor>
</comment>
<dbReference type="GO" id="GO:0016705">
    <property type="term" value="F:oxidoreductase activity, acting on paired donors, with incorporation or reduction of molecular oxygen"/>
    <property type="evidence" value="ECO:0007669"/>
    <property type="project" value="InterPro"/>
</dbReference>
<organism evidence="7 8">
    <name type="scientific">Dichanthelium oligosanthes</name>
    <dbReference type="NCBI Taxonomy" id="888268"/>
    <lineage>
        <taxon>Eukaryota</taxon>
        <taxon>Viridiplantae</taxon>
        <taxon>Streptophyta</taxon>
        <taxon>Embryophyta</taxon>
        <taxon>Tracheophyta</taxon>
        <taxon>Spermatophyta</taxon>
        <taxon>Magnoliopsida</taxon>
        <taxon>Liliopsida</taxon>
        <taxon>Poales</taxon>
        <taxon>Poaceae</taxon>
        <taxon>PACMAD clade</taxon>
        <taxon>Panicoideae</taxon>
        <taxon>Panicodae</taxon>
        <taxon>Paniceae</taxon>
        <taxon>Dichantheliinae</taxon>
        <taxon>Dichanthelium</taxon>
    </lineage>
</organism>
<dbReference type="GO" id="GO:0004497">
    <property type="term" value="F:monooxygenase activity"/>
    <property type="evidence" value="ECO:0007669"/>
    <property type="project" value="UniProtKB-KW"/>
</dbReference>
<dbReference type="CDD" id="cd11072">
    <property type="entry name" value="CYP71-like"/>
    <property type="match status" value="1"/>
</dbReference>
<accession>A0A1E5VXQ0</accession>